<accession>A0AAX3E4Y4</accession>
<dbReference type="EMBL" id="CP076676">
    <property type="protein sequence ID" value="UYO41956.1"/>
    <property type="molecule type" value="Genomic_DNA"/>
</dbReference>
<reference evidence="2" key="1">
    <citation type="journal article" date="2022" name="Biol. Control">
        <title>In silico genomic analysis of Rhodopseudomonas palustris strains revealed potential biocontrol agents and crop yield enhancers.</title>
        <authorList>
            <person name="Surachat K."/>
            <person name="Kantachote D."/>
            <person name="Deachamag P."/>
            <person name="Wonglapsuwan M."/>
        </authorList>
    </citation>
    <scope>NUCLEOTIDE SEQUENCE</scope>
    <source>
        <strain evidence="2">TLS06</strain>
    </source>
</reference>
<evidence type="ECO:0000313" key="2">
    <source>
        <dbReference type="EMBL" id="UYO41956.1"/>
    </source>
</evidence>
<name>A0AAX3E4Y4_RHOPL</name>
<evidence type="ECO:0000256" key="1">
    <source>
        <dbReference type="SAM" id="MobiDB-lite"/>
    </source>
</evidence>
<sequence length="144" mass="16281">MMVAPHTLRRYVIDRAAGRTPRPEWSYYSPDIGAWLYADEPSARRHEHHQRIRVDGLPWCDVLGHRTDVADDLALQTYFMTIEPDGWPRLAIDVAQHPKRCLREWRAGGALIISAVDLDASASGGPLSDWPESRGTGPRSMLPR</sequence>
<organism evidence="2 3">
    <name type="scientific">Rhodopseudomonas palustris</name>
    <dbReference type="NCBI Taxonomy" id="1076"/>
    <lineage>
        <taxon>Bacteria</taxon>
        <taxon>Pseudomonadati</taxon>
        <taxon>Pseudomonadota</taxon>
        <taxon>Alphaproteobacteria</taxon>
        <taxon>Hyphomicrobiales</taxon>
        <taxon>Nitrobacteraceae</taxon>
        <taxon>Rhodopseudomonas</taxon>
    </lineage>
</organism>
<evidence type="ECO:0000313" key="3">
    <source>
        <dbReference type="Proteomes" id="UP001163166"/>
    </source>
</evidence>
<protein>
    <recommendedName>
        <fullName evidence="4">RES domain-containing protein</fullName>
    </recommendedName>
</protein>
<dbReference type="Proteomes" id="UP001163166">
    <property type="component" value="Chromosome"/>
</dbReference>
<feature type="region of interest" description="Disordered" evidence="1">
    <location>
        <begin position="123"/>
        <end position="144"/>
    </location>
</feature>
<proteinExistence type="predicted"/>
<gene>
    <name evidence="2" type="ORF">KQX62_11960</name>
</gene>
<dbReference type="AlphaFoldDB" id="A0AAX3E4Y4"/>
<evidence type="ECO:0008006" key="4">
    <source>
        <dbReference type="Google" id="ProtNLM"/>
    </source>
</evidence>